<evidence type="ECO:0000256" key="1">
    <source>
        <dbReference type="ARBA" id="ARBA00001946"/>
    </source>
</evidence>
<evidence type="ECO:0000256" key="18">
    <source>
        <dbReference type="ARBA" id="ARBA00049504"/>
    </source>
</evidence>
<evidence type="ECO:0000256" key="3">
    <source>
        <dbReference type="ARBA" id="ARBA00004663"/>
    </source>
</evidence>
<keyword evidence="12 19" id="KW-1133">Transmembrane helix</keyword>
<sequence length="266" mass="29033">MKKMLASLTVAWLFLTRIPLPGWWSGWAGAQQVAFYQTVPFFPLVGLALGGLLWLADLGVSQVFSPLLSSLILVVLLVVMTGGLHLDGWMDTADGLLSGRDRQRMLEIMKDSRVGGLGALALVCLLLLKWGGLAELTEGRGPLLLIMPVAGRVAMMGCILFWPDARQGGGLGSLFHQANVKSERERRRWRFSVWCSMLVISLLVTACCGGRGLLVMWLAVLIGWAWARRVARRLGGLTGDVFGAVNELVEVVVVYTYLAARLLLSI</sequence>
<dbReference type="EMBL" id="LZRT01000097">
    <property type="protein sequence ID" value="OUM85791.1"/>
    <property type="molecule type" value="Genomic_DNA"/>
</dbReference>
<keyword evidence="13 19" id="KW-0472">Membrane</keyword>
<comment type="cofactor">
    <cofactor evidence="1 19">
        <name>Mg(2+)</name>
        <dbReference type="ChEBI" id="CHEBI:18420"/>
    </cofactor>
</comment>
<evidence type="ECO:0000256" key="2">
    <source>
        <dbReference type="ARBA" id="ARBA00004651"/>
    </source>
</evidence>
<feature type="transmembrane region" description="Helical" evidence="19">
    <location>
        <begin position="191"/>
        <end position="224"/>
    </location>
</feature>
<comment type="function">
    <text evidence="14 19">Joins adenosylcobinamide-GDP and alpha-ribazole to generate adenosylcobalamin (Ado-cobalamin). Also synthesizes adenosylcobalamin 5'-phosphate from adenosylcobinamide-GDP and alpha-ribazole 5'-phosphate.</text>
</comment>
<evidence type="ECO:0000256" key="9">
    <source>
        <dbReference type="ARBA" id="ARBA00022679"/>
    </source>
</evidence>
<evidence type="ECO:0000256" key="8">
    <source>
        <dbReference type="ARBA" id="ARBA00022573"/>
    </source>
</evidence>
<evidence type="ECO:0000256" key="15">
    <source>
        <dbReference type="ARBA" id="ARBA00032605"/>
    </source>
</evidence>
<dbReference type="PANTHER" id="PTHR34148:SF1">
    <property type="entry name" value="ADENOSYLCOBINAMIDE-GDP RIBAZOLETRANSFERASE"/>
    <property type="match status" value="1"/>
</dbReference>
<dbReference type="NCBIfam" id="TIGR00317">
    <property type="entry name" value="cobS"/>
    <property type="match status" value="1"/>
</dbReference>
<evidence type="ECO:0000256" key="6">
    <source>
        <dbReference type="ARBA" id="ARBA00015850"/>
    </source>
</evidence>
<reference evidence="21" key="1">
    <citation type="submission" date="2016-06" db="EMBL/GenBank/DDBJ databases">
        <authorList>
            <person name="Nascimento L."/>
            <person name="Pereira R.V."/>
            <person name="Martins L.F."/>
            <person name="Quaggio R.B."/>
            <person name="Silva A.M."/>
            <person name="Setubal J.C."/>
        </authorList>
    </citation>
    <scope>NUCLEOTIDE SEQUENCE [LARGE SCALE GENOMIC DNA]</scope>
</reference>
<comment type="catalytic activity">
    <reaction evidence="18 19">
        <text>alpha-ribazole 5'-phosphate + adenosylcob(III)inamide-GDP = adenosylcob(III)alamin 5'-phosphate + GMP + H(+)</text>
        <dbReference type="Rhea" id="RHEA:23560"/>
        <dbReference type="ChEBI" id="CHEBI:15378"/>
        <dbReference type="ChEBI" id="CHEBI:57918"/>
        <dbReference type="ChEBI" id="CHEBI:58115"/>
        <dbReference type="ChEBI" id="CHEBI:60487"/>
        <dbReference type="ChEBI" id="CHEBI:60493"/>
        <dbReference type="EC" id="2.7.8.26"/>
    </reaction>
</comment>
<keyword evidence="7 19" id="KW-1003">Cell membrane</keyword>
<dbReference type="Pfam" id="PF02654">
    <property type="entry name" value="CobS"/>
    <property type="match status" value="1"/>
</dbReference>
<dbReference type="GO" id="GO:0005886">
    <property type="term" value="C:plasma membrane"/>
    <property type="evidence" value="ECO:0007669"/>
    <property type="project" value="UniProtKB-SubCell"/>
</dbReference>
<evidence type="ECO:0000256" key="17">
    <source>
        <dbReference type="ARBA" id="ARBA00048623"/>
    </source>
</evidence>
<evidence type="ECO:0000256" key="13">
    <source>
        <dbReference type="ARBA" id="ARBA00023136"/>
    </source>
</evidence>
<comment type="subcellular location">
    <subcellularLocation>
        <location evidence="2 19">Cell membrane</location>
        <topology evidence="2 19">Multi-pass membrane protein</topology>
    </subcellularLocation>
</comment>
<proteinExistence type="inferred from homology"/>
<feature type="transmembrane region" description="Helical" evidence="19">
    <location>
        <begin position="143"/>
        <end position="162"/>
    </location>
</feature>
<feature type="transmembrane region" description="Helical" evidence="19">
    <location>
        <begin position="63"/>
        <end position="86"/>
    </location>
</feature>
<evidence type="ECO:0000256" key="19">
    <source>
        <dbReference type="HAMAP-Rule" id="MF_00719"/>
    </source>
</evidence>
<dbReference type="UniPathway" id="UPA00148">
    <property type="reaction ID" value="UER00238"/>
</dbReference>
<keyword evidence="11 19" id="KW-0460">Magnesium</keyword>
<organism evidence="20 21">
    <name type="scientific">Bacillus thermozeamaize</name>
    <dbReference type="NCBI Taxonomy" id="230954"/>
    <lineage>
        <taxon>Bacteria</taxon>
        <taxon>Bacillati</taxon>
        <taxon>Bacillota</taxon>
        <taxon>Bacilli</taxon>
        <taxon>Bacillales</taxon>
        <taxon>Bacillaceae</taxon>
        <taxon>Bacillus</taxon>
    </lineage>
</organism>
<dbReference type="InterPro" id="IPR003805">
    <property type="entry name" value="CobS"/>
</dbReference>
<keyword evidence="10 19" id="KW-0812">Transmembrane</keyword>
<dbReference type="PANTHER" id="PTHR34148">
    <property type="entry name" value="ADENOSYLCOBINAMIDE-GDP RIBAZOLETRANSFERASE"/>
    <property type="match status" value="1"/>
</dbReference>
<evidence type="ECO:0000313" key="21">
    <source>
        <dbReference type="Proteomes" id="UP000196475"/>
    </source>
</evidence>
<comment type="pathway">
    <text evidence="3 19">Cofactor biosynthesis; adenosylcobalamin biosynthesis; adenosylcobalamin from cob(II)yrinate a,c-diamide: step 7/7.</text>
</comment>
<protein>
    <recommendedName>
        <fullName evidence="6 19">Adenosylcobinamide-GDP ribazoletransferase</fullName>
        <ecNumber evidence="5 19">2.7.8.26</ecNumber>
    </recommendedName>
    <alternativeName>
        <fullName evidence="16 19">Cobalamin synthase</fullName>
    </alternativeName>
    <alternativeName>
        <fullName evidence="15 19">Cobalamin-5'-phosphate synthase</fullName>
    </alternativeName>
</protein>
<evidence type="ECO:0000256" key="5">
    <source>
        <dbReference type="ARBA" id="ARBA00013200"/>
    </source>
</evidence>
<evidence type="ECO:0000256" key="7">
    <source>
        <dbReference type="ARBA" id="ARBA00022475"/>
    </source>
</evidence>
<comment type="catalytic activity">
    <reaction evidence="17 19">
        <text>alpha-ribazole + adenosylcob(III)inamide-GDP = adenosylcob(III)alamin + GMP + H(+)</text>
        <dbReference type="Rhea" id="RHEA:16049"/>
        <dbReference type="ChEBI" id="CHEBI:10329"/>
        <dbReference type="ChEBI" id="CHEBI:15378"/>
        <dbReference type="ChEBI" id="CHEBI:18408"/>
        <dbReference type="ChEBI" id="CHEBI:58115"/>
        <dbReference type="ChEBI" id="CHEBI:60487"/>
        <dbReference type="EC" id="2.7.8.26"/>
    </reaction>
</comment>
<feature type="transmembrane region" description="Helical" evidence="19">
    <location>
        <begin position="38"/>
        <end position="56"/>
    </location>
</feature>
<keyword evidence="9 19" id="KW-0808">Transferase</keyword>
<dbReference type="Proteomes" id="UP000196475">
    <property type="component" value="Unassembled WGS sequence"/>
</dbReference>
<evidence type="ECO:0000256" key="11">
    <source>
        <dbReference type="ARBA" id="ARBA00022842"/>
    </source>
</evidence>
<feature type="transmembrane region" description="Helical" evidence="19">
    <location>
        <begin position="114"/>
        <end position="131"/>
    </location>
</feature>
<evidence type="ECO:0000256" key="16">
    <source>
        <dbReference type="ARBA" id="ARBA00032853"/>
    </source>
</evidence>
<evidence type="ECO:0000256" key="14">
    <source>
        <dbReference type="ARBA" id="ARBA00025228"/>
    </source>
</evidence>
<comment type="caution">
    <text evidence="20">The sequence shown here is derived from an EMBL/GenBank/DDBJ whole genome shotgun (WGS) entry which is preliminary data.</text>
</comment>
<name>A0A1Y3PEL9_9BACI</name>
<dbReference type="AlphaFoldDB" id="A0A1Y3PEL9"/>
<dbReference type="HAMAP" id="MF_00719">
    <property type="entry name" value="CobS"/>
    <property type="match status" value="1"/>
</dbReference>
<keyword evidence="8 19" id="KW-0169">Cobalamin biosynthesis</keyword>
<dbReference type="EC" id="2.7.8.26" evidence="5 19"/>
<evidence type="ECO:0000256" key="10">
    <source>
        <dbReference type="ARBA" id="ARBA00022692"/>
    </source>
</evidence>
<accession>A0A1Y3PEL9</accession>
<evidence type="ECO:0000256" key="4">
    <source>
        <dbReference type="ARBA" id="ARBA00010561"/>
    </source>
</evidence>
<gene>
    <name evidence="19" type="primary">cobS</name>
    <name evidence="20" type="ORF">BAA01_06525</name>
</gene>
<dbReference type="GO" id="GO:0051073">
    <property type="term" value="F:adenosylcobinamide-GDP ribazoletransferase activity"/>
    <property type="evidence" value="ECO:0007669"/>
    <property type="project" value="UniProtKB-UniRule"/>
</dbReference>
<dbReference type="GO" id="GO:0009236">
    <property type="term" value="P:cobalamin biosynthetic process"/>
    <property type="evidence" value="ECO:0007669"/>
    <property type="project" value="UniProtKB-UniRule"/>
</dbReference>
<evidence type="ECO:0000313" key="20">
    <source>
        <dbReference type="EMBL" id="OUM85791.1"/>
    </source>
</evidence>
<evidence type="ECO:0000256" key="12">
    <source>
        <dbReference type="ARBA" id="ARBA00022989"/>
    </source>
</evidence>
<comment type="similarity">
    <text evidence="4 19">Belongs to the CobS family.</text>
</comment>
<dbReference type="GO" id="GO:0008818">
    <property type="term" value="F:cobalamin 5'-phosphate synthase activity"/>
    <property type="evidence" value="ECO:0007669"/>
    <property type="project" value="UniProtKB-UniRule"/>
</dbReference>